<feature type="domain" description="HTH tetR-type" evidence="3">
    <location>
        <begin position="6"/>
        <end position="66"/>
    </location>
</feature>
<dbReference type="Pfam" id="PF17926">
    <property type="entry name" value="TetR_C_21"/>
    <property type="match status" value="1"/>
</dbReference>
<dbReference type="PRINTS" id="PR00455">
    <property type="entry name" value="HTHTETR"/>
</dbReference>
<dbReference type="InterPro" id="IPR009057">
    <property type="entry name" value="Homeodomain-like_sf"/>
</dbReference>
<accession>A0ABX1G1J0</accession>
<dbReference type="EMBL" id="JAAWVT010000001">
    <property type="protein sequence ID" value="NKG19824.1"/>
    <property type="molecule type" value="Genomic_DNA"/>
</dbReference>
<evidence type="ECO:0000259" key="3">
    <source>
        <dbReference type="PROSITE" id="PS50977"/>
    </source>
</evidence>
<evidence type="ECO:0000313" key="4">
    <source>
        <dbReference type="EMBL" id="NKG19824.1"/>
    </source>
</evidence>
<dbReference type="InterPro" id="IPR036271">
    <property type="entry name" value="Tet_transcr_reg_TetR-rel_C_sf"/>
</dbReference>
<organism evidence="4 5">
    <name type="scientific">Paeniglutamicibacter terrestris</name>
    <dbReference type="NCBI Taxonomy" id="2723403"/>
    <lineage>
        <taxon>Bacteria</taxon>
        <taxon>Bacillati</taxon>
        <taxon>Actinomycetota</taxon>
        <taxon>Actinomycetes</taxon>
        <taxon>Micrococcales</taxon>
        <taxon>Micrococcaceae</taxon>
        <taxon>Paeniglutamicibacter</taxon>
    </lineage>
</organism>
<evidence type="ECO:0000256" key="2">
    <source>
        <dbReference type="PROSITE-ProRule" id="PRU00335"/>
    </source>
</evidence>
<dbReference type="SUPFAM" id="SSF48498">
    <property type="entry name" value="Tetracyclin repressor-like, C-terminal domain"/>
    <property type="match status" value="1"/>
</dbReference>
<dbReference type="Pfam" id="PF00440">
    <property type="entry name" value="TetR_N"/>
    <property type="match status" value="1"/>
</dbReference>
<gene>
    <name evidence="4" type="ORF">HED64_03745</name>
</gene>
<dbReference type="RefSeq" id="WP_168150724.1">
    <property type="nucleotide sequence ID" value="NZ_JAAWVT010000001.1"/>
</dbReference>
<dbReference type="SUPFAM" id="SSF46689">
    <property type="entry name" value="Homeodomain-like"/>
    <property type="match status" value="1"/>
</dbReference>
<dbReference type="Proteomes" id="UP000746595">
    <property type="component" value="Unassembled WGS sequence"/>
</dbReference>
<dbReference type="InterPro" id="IPR001647">
    <property type="entry name" value="HTH_TetR"/>
</dbReference>
<evidence type="ECO:0000313" key="5">
    <source>
        <dbReference type="Proteomes" id="UP000746595"/>
    </source>
</evidence>
<feature type="DNA-binding region" description="H-T-H motif" evidence="2">
    <location>
        <begin position="29"/>
        <end position="48"/>
    </location>
</feature>
<protein>
    <submittedName>
        <fullName evidence="4">TetR/AcrR family transcriptional regulator</fullName>
    </submittedName>
</protein>
<keyword evidence="5" id="KW-1185">Reference proteome</keyword>
<evidence type="ECO:0000256" key="1">
    <source>
        <dbReference type="ARBA" id="ARBA00023125"/>
    </source>
</evidence>
<reference evidence="4 5" key="1">
    <citation type="submission" date="2020-04" db="EMBL/GenBank/DDBJ databases">
        <title>Paeniglutamicibacter sp. ANT13_2, a novel actinomycete isolated from sediment in Antarctica.</title>
        <authorList>
            <person name="Sakdapetsiri C."/>
            <person name="Pinyakong O."/>
        </authorList>
    </citation>
    <scope>NUCLEOTIDE SEQUENCE [LARGE SCALE GENOMIC DNA]</scope>
    <source>
        <strain evidence="4 5">ANT13_2</strain>
    </source>
</reference>
<dbReference type="PROSITE" id="PS50977">
    <property type="entry name" value="HTH_TETR_2"/>
    <property type="match status" value="1"/>
</dbReference>
<dbReference type="InterPro" id="IPR041467">
    <property type="entry name" value="Sco4008_C"/>
</dbReference>
<name>A0ABX1G1J0_9MICC</name>
<sequence length="189" mass="20862">MAWDTEATKQKLLNAAIDEFAERGFAGARIQEIAKKSGCNRERIYFYFDNKIGLFEAALVQQLVTALDDVPVRGTGPEAVADFAGRYFDFSTTRTALARLTVWEGLERGYPVGAEQRALRSTGKVAEIQNALPSATMREAEDLLLTIVTLCNAWVSTPNIHLVLTGAPDLQRRRASIVRTSELLAQDTV</sequence>
<dbReference type="Gene3D" id="1.10.357.10">
    <property type="entry name" value="Tetracycline Repressor, domain 2"/>
    <property type="match status" value="1"/>
</dbReference>
<keyword evidence="1 2" id="KW-0238">DNA-binding</keyword>
<dbReference type="InterPro" id="IPR050109">
    <property type="entry name" value="HTH-type_TetR-like_transc_reg"/>
</dbReference>
<dbReference type="PANTHER" id="PTHR30328">
    <property type="entry name" value="TRANSCRIPTIONAL REPRESSOR"/>
    <property type="match status" value="1"/>
</dbReference>
<dbReference type="PANTHER" id="PTHR30328:SF54">
    <property type="entry name" value="HTH-TYPE TRANSCRIPTIONAL REPRESSOR SCO4008"/>
    <property type="match status" value="1"/>
</dbReference>
<proteinExistence type="predicted"/>
<comment type="caution">
    <text evidence="4">The sequence shown here is derived from an EMBL/GenBank/DDBJ whole genome shotgun (WGS) entry which is preliminary data.</text>
</comment>